<keyword evidence="1" id="KW-1133">Transmembrane helix</keyword>
<sequence>MIDKKGILKKNKKKKDLEFEEIKSFFIKYIFPVVALFIVGVLMFTIFLPDIQEIMDLYYKMAQLDENSTVLDGNIEELKRVSTLPISNMRAKIDKVIPKYVNVSAIVGEIESIGESSGLTIKIPDKEKQIGGVEKLMGHEEYSGEISEANVAALVPIRVEITGSKEGVKRFLASLKRGRYLFSLASADVNVREGDIYSIEISLSVYVSPAPKSFYDEETKTVDPNSPEIYEPINPITINVTEERFNQIMSNFNLQ</sequence>
<feature type="transmembrane region" description="Helical" evidence="1">
    <location>
        <begin position="29"/>
        <end position="48"/>
    </location>
</feature>
<dbReference type="AlphaFoldDB" id="A0A7C5URU4"/>
<comment type="caution">
    <text evidence="2">The sequence shown here is derived from an EMBL/GenBank/DDBJ whole genome shotgun (WGS) entry which is preliminary data.</text>
</comment>
<gene>
    <name evidence="2" type="ORF">ENL96_02850</name>
</gene>
<accession>A0A7C5URU4</accession>
<protein>
    <submittedName>
        <fullName evidence="2">Uncharacterized protein</fullName>
    </submittedName>
</protein>
<keyword evidence="1" id="KW-0812">Transmembrane</keyword>
<dbReference type="EMBL" id="DRVY01000088">
    <property type="protein sequence ID" value="HHR92426.1"/>
    <property type="molecule type" value="Genomic_DNA"/>
</dbReference>
<keyword evidence="1" id="KW-0472">Membrane</keyword>
<reference evidence="2" key="1">
    <citation type="journal article" date="2020" name="mSystems">
        <title>Genome- and Community-Level Interaction Insights into Carbon Utilization and Element Cycling Functions of Hydrothermarchaeota in Hydrothermal Sediment.</title>
        <authorList>
            <person name="Zhou Z."/>
            <person name="Liu Y."/>
            <person name="Xu W."/>
            <person name="Pan J."/>
            <person name="Luo Z.H."/>
            <person name="Li M."/>
        </authorList>
    </citation>
    <scope>NUCLEOTIDE SEQUENCE [LARGE SCALE GENOMIC DNA]</scope>
    <source>
        <strain evidence="2">SpSt-1042</strain>
    </source>
</reference>
<name>A0A7C5URU4_UNCC3</name>
<proteinExistence type="predicted"/>
<evidence type="ECO:0000313" key="2">
    <source>
        <dbReference type="EMBL" id="HHR92426.1"/>
    </source>
</evidence>
<organism evidence="2">
    <name type="scientific">candidate division CPR3 bacterium</name>
    <dbReference type="NCBI Taxonomy" id="2268181"/>
    <lineage>
        <taxon>Bacteria</taxon>
        <taxon>Bacteria division CPR3</taxon>
    </lineage>
</organism>
<evidence type="ECO:0000256" key="1">
    <source>
        <dbReference type="SAM" id="Phobius"/>
    </source>
</evidence>